<dbReference type="EMBL" id="LAZR01000498">
    <property type="protein sequence ID" value="KKN66547.1"/>
    <property type="molecule type" value="Genomic_DNA"/>
</dbReference>
<name>A0A0F9SV71_9ZZZZ</name>
<proteinExistence type="predicted"/>
<comment type="caution">
    <text evidence="1">The sequence shown here is derived from an EMBL/GenBank/DDBJ whole genome shotgun (WGS) entry which is preliminary data.</text>
</comment>
<sequence length="100" mass="11394">MIRENVDVYQTETVNNDQQLKQAVLGRLEAFKAEVREIANGRTFTTKGRATVFPDGTRYAHLRFQFLDEEVSDTKIIKLSTMMTEEYSIGVYDSPVLEAG</sequence>
<dbReference type="AlphaFoldDB" id="A0A0F9SV71"/>
<reference evidence="1" key="1">
    <citation type="journal article" date="2015" name="Nature">
        <title>Complex archaea that bridge the gap between prokaryotes and eukaryotes.</title>
        <authorList>
            <person name="Spang A."/>
            <person name="Saw J.H."/>
            <person name="Jorgensen S.L."/>
            <person name="Zaremba-Niedzwiedzka K."/>
            <person name="Martijn J."/>
            <person name="Lind A.E."/>
            <person name="van Eijk R."/>
            <person name="Schleper C."/>
            <person name="Guy L."/>
            <person name="Ettema T.J."/>
        </authorList>
    </citation>
    <scope>NUCLEOTIDE SEQUENCE</scope>
</reference>
<evidence type="ECO:0000313" key="1">
    <source>
        <dbReference type="EMBL" id="KKN66547.1"/>
    </source>
</evidence>
<organism evidence="1">
    <name type="scientific">marine sediment metagenome</name>
    <dbReference type="NCBI Taxonomy" id="412755"/>
    <lineage>
        <taxon>unclassified sequences</taxon>
        <taxon>metagenomes</taxon>
        <taxon>ecological metagenomes</taxon>
    </lineage>
</organism>
<protein>
    <submittedName>
        <fullName evidence="1">Uncharacterized protein</fullName>
    </submittedName>
</protein>
<gene>
    <name evidence="1" type="ORF">LCGC14_0470810</name>
</gene>
<accession>A0A0F9SV71</accession>